<dbReference type="Proteomes" id="UP000886520">
    <property type="component" value="Chromosome 13"/>
</dbReference>
<evidence type="ECO:0000313" key="2">
    <source>
        <dbReference type="Proteomes" id="UP000886520"/>
    </source>
</evidence>
<protein>
    <submittedName>
        <fullName evidence="1">Uncharacterized protein</fullName>
    </submittedName>
</protein>
<dbReference type="AlphaFoldDB" id="A0A9D4UPS6"/>
<proteinExistence type="predicted"/>
<reference evidence="1" key="1">
    <citation type="submission" date="2021-01" db="EMBL/GenBank/DDBJ databases">
        <title>Adiantum capillus-veneris genome.</title>
        <authorList>
            <person name="Fang Y."/>
            <person name="Liao Q."/>
        </authorList>
    </citation>
    <scope>NUCLEOTIDE SEQUENCE</scope>
    <source>
        <strain evidence="1">H3</strain>
        <tissue evidence="1">Leaf</tissue>
    </source>
</reference>
<name>A0A9D4UPS6_ADICA</name>
<dbReference type="EMBL" id="JABFUD020000013">
    <property type="protein sequence ID" value="KAI5071705.1"/>
    <property type="molecule type" value="Genomic_DNA"/>
</dbReference>
<sequence length="835" mass="95185">MDPLDEALFREATKDWSPRKRVKLVNALQRDPNNLTAGFNTLRLFNDPPRLEDVQALLESYLADSSPVKPPSLQGEQLVMEICRNIWISLHPSLKSVPRYGEWSHVYLEGKKQVCTFGSPTEPSLLWTTMDCPFETSEIHKDKIFSAWNRKKHLAVLLGASGAGKTRTILEWGCHKNCMFLTGQSDLGPGHFGSGDVLAVAMHLQQLFGLEPITNTNALCCCTFALLFARFFIWKMCKEARPEITSYDWLCLQLEFRRLGTEDIFERLTSSLINEFVHRDDSGNWHAISCMFQMMVQQMIENMQWEGFIAVDECQIVDRYLSNRFSSVTLGDCRRSMLSPLLIELAKCPKVSAIVVSGTGPSLLNLRSVFESHTVKQHLEYTEILDFKGFERVEEMIRYANAFIDTTCLDMHKIFSIYRGRYRFFVTALERYMGADCINGTLFFIEFAEKLCKATGAELGLLRSLHDDVVKLFDRKDPKQVLLVIELVLGFYFRGVCTMVFLESNALQFVECGIGRIFVDSNADKRVFNYMGKVLYSENYSMNARAKLDEPLVMKALLNFLQYEPTGFANICTQRFLHASSSDAKIGEDYEVYVAAGLGRFFDGKCPIDMLPACIMATSEQISNVYKEKADLVVSKDPVLACLVRDVTPEYRLLHWLQDIEHDGSFATYLHTGLDNDCGPDLIFVLYIEAMKKYMPVLCQMKSGEVDQIEAFISLDVAKMYQHNRSKTIFKKDDSEGVQKLKEWCSSGYIQLLVTTPMANMRASLEKHYAPKKELPKRLKSQPKKVSDAPCEKPLRGIVDKDNCSLFLDEWVCIAIANLKEDTKRMRKSLTTSHA</sequence>
<comment type="caution">
    <text evidence="1">The sequence shown here is derived from an EMBL/GenBank/DDBJ whole genome shotgun (WGS) entry which is preliminary data.</text>
</comment>
<gene>
    <name evidence="1" type="ORF">GOP47_0013956</name>
</gene>
<organism evidence="1 2">
    <name type="scientific">Adiantum capillus-veneris</name>
    <name type="common">Maidenhair fern</name>
    <dbReference type="NCBI Taxonomy" id="13818"/>
    <lineage>
        <taxon>Eukaryota</taxon>
        <taxon>Viridiplantae</taxon>
        <taxon>Streptophyta</taxon>
        <taxon>Embryophyta</taxon>
        <taxon>Tracheophyta</taxon>
        <taxon>Polypodiopsida</taxon>
        <taxon>Polypodiidae</taxon>
        <taxon>Polypodiales</taxon>
        <taxon>Pteridineae</taxon>
        <taxon>Pteridaceae</taxon>
        <taxon>Vittarioideae</taxon>
        <taxon>Adiantum</taxon>
    </lineage>
</organism>
<dbReference type="OrthoDB" id="2393824at2759"/>
<keyword evidence="2" id="KW-1185">Reference proteome</keyword>
<accession>A0A9D4UPS6</accession>
<evidence type="ECO:0000313" key="1">
    <source>
        <dbReference type="EMBL" id="KAI5071705.1"/>
    </source>
</evidence>